<reference evidence="1" key="1">
    <citation type="submission" date="2015-12" db="EMBL/GenBank/DDBJ databases">
        <title>Gene expression during late stages of embryo sac development: a critical building block for successful pollen-pistil interactions.</title>
        <authorList>
            <person name="Liu Y."/>
            <person name="Joly V."/>
            <person name="Sabar M."/>
            <person name="Matton D.P."/>
        </authorList>
    </citation>
    <scope>NUCLEOTIDE SEQUENCE</scope>
</reference>
<evidence type="ECO:0000313" key="1">
    <source>
        <dbReference type="EMBL" id="JAP06558.1"/>
    </source>
</evidence>
<dbReference type="AlphaFoldDB" id="A0A0V0GF97"/>
<name>A0A0V0GF97_SOLCH</name>
<accession>A0A0V0GF97</accession>
<protein>
    <submittedName>
        <fullName evidence="1">Putative ovule protein</fullName>
    </submittedName>
</protein>
<proteinExistence type="predicted"/>
<feature type="non-terminal residue" evidence="1">
    <location>
        <position position="1"/>
    </location>
</feature>
<sequence length="60" mass="7147">IAAHIKKVSPLLHILQKEKINPFFIQMYQNLLILKLWYSDESLDSQSTELLRFKIVLIYT</sequence>
<organism evidence="1">
    <name type="scientific">Solanum chacoense</name>
    <name type="common">Chaco potato</name>
    <dbReference type="NCBI Taxonomy" id="4108"/>
    <lineage>
        <taxon>Eukaryota</taxon>
        <taxon>Viridiplantae</taxon>
        <taxon>Streptophyta</taxon>
        <taxon>Embryophyta</taxon>
        <taxon>Tracheophyta</taxon>
        <taxon>Spermatophyta</taxon>
        <taxon>Magnoliopsida</taxon>
        <taxon>eudicotyledons</taxon>
        <taxon>Gunneridae</taxon>
        <taxon>Pentapetalae</taxon>
        <taxon>asterids</taxon>
        <taxon>lamiids</taxon>
        <taxon>Solanales</taxon>
        <taxon>Solanaceae</taxon>
        <taxon>Solanoideae</taxon>
        <taxon>Solaneae</taxon>
        <taxon>Solanum</taxon>
    </lineage>
</organism>
<dbReference type="EMBL" id="GEDG01040925">
    <property type="protein sequence ID" value="JAP06558.1"/>
    <property type="molecule type" value="Transcribed_RNA"/>
</dbReference>